<evidence type="ECO:0000313" key="6">
    <source>
        <dbReference type="Proteomes" id="UP000501868"/>
    </source>
</evidence>
<dbReference type="PROSITE" id="PS01081">
    <property type="entry name" value="HTH_TETR_1"/>
    <property type="match status" value="1"/>
</dbReference>
<dbReference type="InterPro" id="IPR009057">
    <property type="entry name" value="Homeodomain-like_sf"/>
</dbReference>
<proteinExistence type="predicted"/>
<dbReference type="GO" id="GO:0003677">
    <property type="term" value="F:DNA binding"/>
    <property type="evidence" value="ECO:0007669"/>
    <property type="project" value="UniProtKB-UniRule"/>
</dbReference>
<keyword evidence="1" id="KW-0678">Repressor</keyword>
<dbReference type="PROSITE" id="PS50977">
    <property type="entry name" value="HTH_TETR_2"/>
    <property type="match status" value="1"/>
</dbReference>
<organism evidence="5 6">
    <name type="scientific">Priestia megaterium</name>
    <name type="common">Bacillus megaterium</name>
    <dbReference type="NCBI Taxonomy" id="1404"/>
    <lineage>
        <taxon>Bacteria</taxon>
        <taxon>Bacillati</taxon>
        <taxon>Bacillota</taxon>
        <taxon>Bacilli</taxon>
        <taxon>Bacillales</taxon>
        <taxon>Bacillaceae</taxon>
        <taxon>Priestia</taxon>
    </lineage>
</organism>
<dbReference type="Gene3D" id="1.10.357.10">
    <property type="entry name" value="Tetracycline Repressor, domain 2"/>
    <property type="match status" value="1"/>
</dbReference>
<reference evidence="5 6" key="2">
    <citation type="submission" date="2020-04" db="EMBL/GenBank/DDBJ databases">
        <authorList>
            <person name="Fomenkov A."/>
            <person name="Anton B.P."/>
            <person name="Roberts R.J."/>
        </authorList>
    </citation>
    <scope>NUCLEOTIDE SEQUENCE [LARGE SCALE GENOMIC DNA]</scope>
    <source>
        <strain evidence="5 6">S2</strain>
    </source>
</reference>
<dbReference type="InterPro" id="IPR050624">
    <property type="entry name" value="HTH-type_Tx_Regulator"/>
</dbReference>
<dbReference type="InterPro" id="IPR023772">
    <property type="entry name" value="DNA-bd_HTH_TetR-type_CS"/>
</dbReference>
<keyword evidence="2 3" id="KW-0238">DNA-binding</keyword>
<dbReference type="PANTHER" id="PTHR43479">
    <property type="entry name" value="ACREF/ENVCD OPERON REPRESSOR-RELATED"/>
    <property type="match status" value="1"/>
</dbReference>
<reference evidence="5 6" key="1">
    <citation type="submission" date="2020-04" db="EMBL/GenBank/DDBJ databases">
        <title>Genome-Wide Identification of 5-Methylcytosine Sites in Bacterial Genomes By High-Throughput Sequencing of MspJI Restriction Fragments.</title>
        <authorList>
            <person name="Wu V."/>
        </authorList>
    </citation>
    <scope>NUCLEOTIDE SEQUENCE [LARGE SCALE GENOMIC DNA]</scope>
    <source>
        <strain evidence="5 6">S2</strain>
    </source>
</reference>
<sequence length="306" mass="35718">MNDRKQHVVNMAHQLFIEKGFQATSIQDILDYSGISKGTFYNYFSSKSELLIAIYKTIYKKLEKDRNDLLIGQNPSSIEIFIKQVEMQMISNRKNKLIALYEEVLSSNDADLKQYIQRLRLNSLRWYYNRFIDIFGEEKKPFLLDCAIMFQGILQYNVQYNRMAHESGEKVSSVVRYSVARLVKIVDEVSESGDQLIEPNTLEKWVPGCQKNNHEIITQLMKIAVTLKASITKSFQDVEEQNKYNELLDFIQEEIIHTKSPRKFLIQSALLSLKQNTESLWKKELGQLKELIEAFYSVTESENTNP</sequence>
<dbReference type="EMBL" id="CP051128">
    <property type="protein sequence ID" value="QIZ11069.1"/>
    <property type="molecule type" value="Genomic_DNA"/>
</dbReference>
<dbReference type="SUPFAM" id="SSF46689">
    <property type="entry name" value="Homeodomain-like"/>
    <property type="match status" value="1"/>
</dbReference>
<name>A0A6H1PBU4_PRIMG</name>
<gene>
    <name evidence="5" type="ORF">HFZ78_21590</name>
</gene>
<evidence type="ECO:0000259" key="4">
    <source>
        <dbReference type="PROSITE" id="PS50977"/>
    </source>
</evidence>
<evidence type="ECO:0000256" key="2">
    <source>
        <dbReference type="ARBA" id="ARBA00023125"/>
    </source>
</evidence>
<dbReference type="AlphaFoldDB" id="A0A6H1PBU4"/>
<feature type="domain" description="HTH tetR-type" evidence="4">
    <location>
        <begin position="2"/>
        <end position="62"/>
    </location>
</feature>
<evidence type="ECO:0000256" key="1">
    <source>
        <dbReference type="ARBA" id="ARBA00022491"/>
    </source>
</evidence>
<feature type="DNA-binding region" description="H-T-H motif" evidence="3">
    <location>
        <begin position="25"/>
        <end position="44"/>
    </location>
</feature>
<dbReference type="PANTHER" id="PTHR43479:SF22">
    <property type="entry name" value="TRANSCRIPTIONAL REGULATOR, TETR FAMILY"/>
    <property type="match status" value="1"/>
</dbReference>
<dbReference type="Proteomes" id="UP000501868">
    <property type="component" value="Chromosome"/>
</dbReference>
<dbReference type="InterPro" id="IPR001647">
    <property type="entry name" value="HTH_TetR"/>
</dbReference>
<accession>A0A6H1PBU4</accession>
<evidence type="ECO:0000313" key="5">
    <source>
        <dbReference type="EMBL" id="QIZ11069.1"/>
    </source>
</evidence>
<evidence type="ECO:0000256" key="3">
    <source>
        <dbReference type="PROSITE-ProRule" id="PRU00335"/>
    </source>
</evidence>
<dbReference type="Pfam" id="PF00440">
    <property type="entry name" value="TetR_N"/>
    <property type="match status" value="1"/>
</dbReference>
<dbReference type="PRINTS" id="PR00455">
    <property type="entry name" value="HTHTETR"/>
</dbReference>
<protein>
    <submittedName>
        <fullName evidence="5">TetR/AcrR family transcriptional regulator</fullName>
    </submittedName>
</protein>